<dbReference type="AlphaFoldDB" id="A0A381T0A3"/>
<evidence type="ECO:0000256" key="2">
    <source>
        <dbReference type="ARBA" id="ARBA00022694"/>
    </source>
</evidence>
<name>A0A381T0A3_9ZZZZ</name>
<dbReference type="SUPFAM" id="SSF54211">
    <property type="entry name" value="Ribosomal protein S5 domain 2-like"/>
    <property type="match status" value="1"/>
</dbReference>
<keyword evidence="6" id="KW-0694">RNA-binding</keyword>
<dbReference type="GO" id="GO:0008033">
    <property type="term" value="P:tRNA processing"/>
    <property type="evidence" value="ECO:0007669"/>
    <property type="project" value="UniProtKB-KW"/>
</dbReference>
<feature type="non-terminal residue" evidence="7">
    <location>
        <position position="1"/>
    </location>
</feature>
<dbReference type="InterPro" id="IPR020568">
    <property type="entry name" value="Ribosomal_Su5_D2-typ_SF"/>
</dbReference>
<evidence type="ECO:0000256" key="1">
    <source>
        <dbReference type="ARBA" id="ARBA00002663"/>
    </source>
</evidence>
<dbReference type="PROSITE" id="PS00648">
    <property type="entry name" value="RIBONUCLEASE_P"/>
    <property type="match status" value="1"/>
</dbReference>
<comment type="function">
    <text evidence="1">RNaseP catalyzes the removal of the 5'-leader sequence from pre-tRNA to produce the mature 5'-terminus. It can also cleave other RNA substrates such as 4.5S RNA. The protein component plays an auxiliary but essential role in vivo by binding to the 5'-leader sequence and broadening the substrate specificity of the ribozyme.</text>
</comment>
<dbReference type="EMBL" id="UINC01003757">
    <property type="protein sequence ID" value="SVA08998.1"/>
    <property type="molecule type" value="Genomic_DNA"/>
</dbReference>
<protein>
    <submittedName>
        <fullName evidence="7">Uncharacterized protein</fullName>
    </submittedName>
</protein>
<organism evidence="7">
    <name type="scientific">marine metagenome</name>
    <dbReference type="NCBI Taxonomy" id="408172"/>
    <lineage>
        <taxon>unclassified sequences</taxon>
        <taxon>metagenomes</taxon>
        <taxon>ecological metagenomes</taxon>
    </lineage>
</organism>
<dbReference type="InterPro" id="IPR020539">
    <property type="entry name" value="RNase_P_CS"/>
</dbReference>
<evidence type="ECO:0000256" key="4">
    <source>
        <dbReference type="ARBA" id="ARBA00022759"/>
    </source>
</evidence>
<evidence type="ECO:0000256" key="3">
    <source>
        <dbReference type="ARBA" id="ARBA00022722"/>
    </source>
</evidence>
<dbReference type="Pfam" id="PF00825">
    <property type="entry name" value="Ribonuclease_P"/>
    <property type="match status" value="1"/>
</dbReference>
<dbReference type="GO" id="GO:0000049">
    <property type="term" value="F:tRNA binding"/>
    <property type="evidence" value="ECO:0007669"/>
    <property type="project" value="InterPro"/>
</dbReference>
<accession>A0A381T0A3</accession>
<evidence type="ECO:0000256" key="5">
    <source>
        <dbReference type="ARBA" id="ARBA00022801"/>
    </source>
</evidence>
<dbReference type="GO" id="GO:0004526">
    <property type="term" value="F:ribonuclease P activity"/>
    <property type="evidence" value="ECO:0007669"/>
    <property type="project" value="InterPro"/>
</dbReference>
<dbReference type="InterPro" id="IPR014721">
    <property type="entry name" value="Ribsml_uS5_D2-typ_fold_subgr"/>
</dbReference>
<keyword evidence="4" id="KW-0255">Endonuclease</keyword>
<keyword evidence="3" id="KW-0540">Nuclease</keyword>
<evidence type="ECO:0000313" key="7">
    <source>
        <dbReference type="EMBL" id="SVA08998.1"/>
    </source>
</evidence>
<sequence length="75" mass="8353">VVRVAYAIPRPVGPAVVRNRIRRRLRSIFVEVERSSTGMPAGDYLVRVRPEASGATYDELRRCLIDVVDTLSSPA</sequence>
<keyword evidence="5" id="KW-0378">Hydrolase</keyword>
<keyword evidence="2" id="KW-0819">tRNA processing</keyword>
<evidence type="ECO:0000256" key="6">
    <source>
        <dbReference type="ARBA" id="ARBA00022884"/>
    </source>
</evidence>
<dbReference type="InterPro" id="IPR000100">
    <property type="entry name" value="RNase_P"/>
</dbReference>
<proteinExistence type="predicted"/>
<reference evidence="7" key="1">
    <citation type="submission" date="2018-05" db="EMBL/GenBank/DDBJ databases">
        <authorList>
            <person name="Lanie J.A."/>
            <person name="Ng W.-L."/>
            <person name="Kazmierczak K.M."/>
            <person name="Andrzejewski T.M."/>
            <person name="Davidsen T.M."/>
            <person name="Wayne K.J."/>
            <person name="Tettelin H."/>
            <person name="Glass J.I."/>
            <person name="Rusch D."/>
            <person name="Podicherti R."/>
            <person name="Tsui H.-C.T."/>
            <person name="Winkler M.E."/>
        </authorList>
    </citation>
    <scope>NUCLEOTIDE SEQUENCE</scope>
</reference>
<gene>
    <name evidence="7" type="ORF">METZ01_LOCUS61852</name>
</gene>
<dbReference type="Gene3D" id="3.30.230.10">
    <property type="match status" value="1"/>
</dbReference>